<accession>A0A4P7VS76</accession>
<sequence>MFNKLLIDGKDAYAEYGVFVEQYGYKALVQMPSFKKLESTEWDEYDGEETDLTSPILDTKTFAIQFCITEIDMVDNLFELLSDKSYHTFHFAELSKSYKLRLVGNPSRSALIHLGKISVNFADDFPPVVLNDFINEDDLDDSNIILNHKPYATAPAGFKQKGYELDDIDFSRFGIYVLDGTDDNIEKAPNVRANLTVNVKNSPGVVYDNDWVMYKSKDVGLKLLIHAPSISDFWQRWYSFWAVVLKPESRKLYIDNPIDEFECHYKSNSVTTFDIRRNGSVWCEFTTTLTFTNCRPLGNYFVLVTEDGEIVITEPGSEDVEINLKLHE</sequence>
<keyword evidence="2" id="KW-1185">Reference proteome</keyword>
<geneLocation type="plasmid" evidence="2">
    <name>ptaa-4-1</name>
</geneLocation>
<name>A0A4P7VS76_9BACT</name>
<proteinExistence type="predicted"/>
<protein>
    <submittedName>
        <fullName evidence="1">Uncharacterized protein</fullName>
    </submittedName>
</protein>
<dbReference type="OrthoDB" id="1047169at2"/>
<organism evidence="1 2">
    <name type="scientific">Muribaculum gordoncarteri</name>
    <dbReference type="NCBI Taxonomy" id="2530390"/>
    <lineage>
        <taxon>Bacteria</taxon>
        <taxon>Pseudomonadati</taxon>
        <taxon>Bacteroidota</taxon>
        <taxon>Bacteroidia</taxon>
        <taxon>Bacteroidales</taxon>
        <taxon>Muribaculaceae</taxon>
        <taxon>Muribaculum</taxon>
    </lineage>
</organism>
<dbReference type="AlphaFoldDB" id="A0A4P7VS76"/>
<dbReference type="KEGG" id="mgod:E7746_14530"/>
<reference evidence="1 2" key="1">
    <citation type="submission" date="2019-02" db="EMBL/GenBank/DDBJ databases">
        <title>Isolation and identification of novel species under the genus Muribaculum.</title>
        <authorList>
            <person name="Miyake S."/>
            <person name="Ding Y."/>
            <person name="Low A."/>
            <person name="Soh M."/>
            <person name="Seedorf H."/>
        </authorList>
    </citation>
    <scope>NUCLEOTIDE SEQUENCE [LARGE SCALE GENOMIC DNA]</scope>
    <source>
        <strain evidence="1 2">TLL-A4</strain>
        <plasmid evidence="2">ptaa-4-1</plasmid>
    </source>
</reference>
<gene>
    <name evidence="1" type="ORF">E7746_14530</name>
</gene>
<evidence type="ECO:0000313" key="1">
    <source>
        <dbReference type="EMBL" id="QCD37227.1"/>
    </source>
</evidence>
<dbReference type="Proteomes" id="UP000297031">
    <property type="component" value="Plasmid pTAA-4-1"/>
</dbReference>
<evidence type="ECO:0000313" key="2">
    <source>
        <dbReference type="Proteomes" id="UP000297031"/>
    </source>
</evidence>
<keyword evidence="1" id="KW-0614">Plasmid</keyword>
<dbReference type="EMBL" id="CP039394">
    <property type="protein sequence ID" value="QCD37227.1"/>
    <property type="molecule type" value="Genomic_DNA"/>
</dbReference>